<dbReference type="InterPro" id="IPR050882">
    <property type="entry name" value="Prepilin_peptidase/N-MTase"/>
</dbReference>
<dbReference type="InterPro" id="IPR000045">
    <property type="entry name" value="Prepilin_IV_endopep_pep"/>
</dbReference>
<organism evidence="5 6">
    <name type="scientific">Bordetella flabilis</name>
    <dbReference type="NCBI Taxonomy" id="463014"/>
    <lineage>
        <taxon>Bacteria</taxon>
        <taxon>Pseudomonadati</taxon>
        <taxon>Pseudomonadota</taxon>
        <taxon>Betaproteobacteria</taxon>
        <taxon>Burkholderiales</taxon>
        <taxon>Alcaligenaceae</taxon>
        <taxon>Bordetella</taxon>
    </lineage>
</organism>
<dbReference type="KEGG" id="bfz:BAU07_26095"/>
<feature type="transmembrane region" description="Helical" evidence="3">
    <location>
        <begin position="113"/>
        <end position="131"/>
    </location>
</feature>
<evidence type="ECO:0000259" key="4">
    <source>
        <dbReference type="Pfam" id="PF01478"/>
    </source>
</evidence>
<dbReference type="GO" id="GO:0006465">
    <property type="term" value="P:signal peptide processing"/>
    <property type="evidence" value="ECO:0007669"/>
    <property type="project" value="TreeGrafter"/>
</dbReference>
<feature type="domain" description="Prepilin type IV endopeptidase peptidase" evidence="4">
    <location>
        <begin position="18"/>
        <end position="126"/>
    </location>
</feature>
<reference evidence="5 6" key="1">
    <citation type="submission" date="2016-06" db="EMBL/GenBank/DDBJ databases">
        <title>Complete genome sequences of Bordetella bronchialis and Bordetella flabilis.</title>
        <authorList>
            <person name="LiPuma J.J."/>
            <person name="Spilker T."/>
        </authorList>
    </citation>
    <scope>NUCLEOTIDE SEQUENCE [LARGE SCALE GENOMIC DNA]</scope>
    <source>
        <strain evidence="5 6">AU10664</strain>
        <plasmid evidence="5 6">unnamed1</plasmid>
    </source>
</reference>
<proteinExistence type="inferred from homology"/>
<name>A0A193GN57_9BORD</name>
<comment type="similarity">
    <text evidence="1 2">Belongs to the peptidase A24 family.</text>
</comment>
<feature type="transmembrane region" description="Helical" evidence="3">
    <location>
        <begin position="35"/>
        <end position="57"/>
    </location>
</feature>
<keyword evidence="3" id="KW-0812">Transmembrane</keyword>
<feature type="transmembrane region" description="Helical" evidence="3">
    <location>
        <begin position="143"/>
        <end position="167"/>
    </location>
</feature>
<dbReference type="PANTHER" id="PTHR30487:SF0">
    <property type="entry name" value="PREPILIN LEADER PEPTIDASE_N-METHYLTRANSFERASE-RELATED"/>
    <property type="match status" value="1"/>
</dbReference>
<evidence type="ECO:0000256" key="1">
    <source>
        <dbReference type="ARBA" id="ARBA00005801"/>
    </source>
</evidence>
<feature type="transmembrane region" description="Helical" evidence="3">
    <location>
        <begin position="64"/>
        <end position="83"/>
    </location>
</feature>
<accession>A0A193GN57</accession>
<geneLocation type="plasmid" evidence="5 6">
    <name>unnamed1</name>
</geneLocation>
<feature type="transmembrane region" description="Helical" evidence="3">
    <location>
        <begin position="12"/>
        <end position="29"/>
    </location>
</feature>
<keyword evidence="5" id="KW-0614">Plasmid</keyword>
<keyword evidence="6" id="KW-1185">Reference proteome</keyword>
<dbReference type="Pfam" id="PF01478">
    <property type="entry name" value="Peptidase_A24"/>
    <property type="match status" value="1"/>
</dbReference>
<dbReference type="AlphaFoldDB" id="A0A193GN57"/>
<dbReference type="Gene3D" id="1.20.120.1220">
    <property type="match status" value="1"/>
</dbReference>
<keyword evidence="3" id="KW-0472">Membrane</keyword>
<dbReference type="GO" id="GO:0005886">
    <property type="term" value="C:plasma membrane"/>
    <property type="evidence" value="ECO:0007669"/>
    <property type="project" value="TreeGrafter"/>
</dbReference>
<dbReference type="Proteomes" id="UP000091926">
    <property type="component" value="Plasmid unnamed1"/>
</dbReference>
<dbReference type="GO" id="GO:0004190">
    <property type="term" value="F:aspartic-type endopeptidase activity"/>
    <property type="evidence" value="ECO:0007669"/>
    <property type="project" value="InterPro"/>
</dbReference>
<sequence length="168" mass="17780">MLWLRVGISSPTAWAYSVFIGALLLLSLIDLDTQLLPSSLVGSVLWAGIFASACEIVPLPVERAIFGAAAGWTLFSIPNWLLAVSRTGDQVAVGEGDVSLIAACGTWLGPQPVIIAGCIAVVGALIVRSIMAMRGSKHEAFVYFPFGPFISFAVIVVMCTNPFHLFVA</sequence>
<dbReference type="InterPro" id="IPR014032">
    <property type="entry name" value="Peptidase_A24A_bac"/>
</dbReference>
<evidence type="ECO:0000256" key="3">
    <source>
        <dbReference type="SAM" id="Phobius"/>
    </source>
</evidence>
<gene>
    <name evidence="5" type="ORF">BAU07_26095</name>
</gene>
<evidence type="ECO:0000256" key="2">
    <source>
        <dbReference type="RuleBase" id="RU003793"/>
    </source>
</evidence>
<protein>
    <recommendedName>
        <fullName evidence="4">Prepilin type IV endopeptidase peptidase domain-containing protein</fullName>
    </recommendedName>
</protein>
<keyword evidence="3" id="KW-1133">Transmembrane helix</keyword>
<dbReference type="EMBL" id="CP016173">
    <property type="protein sequence ID" value="ANN80804.1"/>
    <property type="molecule type" value="Genomic_DNA"/>
</dbReference>
<dbReference type="PRINTS" id="PR00864">
    <property type="entry name" value="PREPILNPTASE"/>
</dbReference>
<evidence type="ECO:0000313" key="5">
    <source>
        <dbReference type="EMBL" id="ANN80804.1"/>
    </source>
</evidence>
<dbReference type="PANTHER" id="PTHR30487">
    <property type="entry name" value="TYPE 4 PREPILIN-LIKE PROTEINS LEADER PEPTIDE-PROCESSING ENZYME"/>
    <property type="match status" value="1"/>
</dbReference>
<evidence type="ECO:0000313" key="6">
    <source>
        <dbReference type="Proteomes" id="UP000091926"/>
    </source>
</evidence>